<accession>A0A1E8FJQ0</accession>
<gene>
    <name evidence="3" type="ORF">BFC17_12990</name>
</gene>
<organism evidence="3 4">
    <name type="scientific">Alteromonas lipolytica</name>
    <dbReference type="NCBI Taxonomy" id="1856405"/>
    <lineage>
        <taxon>Bacteria</taxon>
        <taxon>Pseudomonadati</taxon>
        <taxon>Pseudomonadota</taxon>
        <taxon>Gammaproteobacteria</taxon>
        <taxon>Alteromonadales</taxon>
        <taxon>Alteromonadaceae</taxon>
        <taxon>Alteromonas/Salinimonas group</taxon>
        <taxon>Alteromonas</taxon>
    </lineage>
</organism>
<keyword evidence="4" id="KW-1185">Reference proteome</keyword>
<dbReference type="RefSeq" id="WP_070175407.1">
    <property type="nucleotide sequence ID" value="NZ_BMJR01000006.1"/>
</dbReference>
<evidence type="ECO:0000259" key="2">
    <source>
        <dbReference type="Pfam" id="PF12172"/>
    </source>
</evidence>
<evidence type="ECO:0008006" key="5">
    <source>
        <dbReference type="Google" id="ProtNLM"/>
    </source>
</evidence>
<dbReference type="STRING" id="1856405.BFC17_12990"/>
<feature type="domain" description="ChsH2 rubredoxin-like zinc ribbon" evidence="2">
    <location>
        <begin position="17"/>
        <end position="52"/>
    </location>
</feature>
<name>A0A1E8FJQ0_9ALTE</name>
<dbReference type="PANTHER" id="PTHR34075:SF5">
    <property type="entry name" value="BLR3430 PROTEIN"/>
    <property type="match status" value="1"/>
</dbReference>
<dbReference type="InterPro" id="IPR022002">
    <property type="entry name" value="ChsH2_Znr"/>
</dbReference>
<dbReference type="Pfam" id="PF12172">
    <property type="entry name" value="zf-ChsH2"/>
    <property type="match status" value="1"/>
</dbReference>
<dbReference type="Gene3D" id="6.10.30.10">
    <property type="match status" value="1"/>
</dbReference>
<protein>
    <recommendedName>
        <fullName evidence="5">DUF35 domain-containing protein</fullName>
    </recommendedName>
</protein>
<dbReference type="AlphaFoldDB" id="A0A1E8FJQ0"/>
<evidence type="ECO:0000313" key="3">
    <source>
        <dbReference type="EMBL" id="OFI35663.1"/>
    </source>
</evidence>
<dbReference type="OrthoDB" id="9801735at2"/>
<dbReference type="PANTHER" id="PTHR34075">
    <property type="entry name" value="BLR3430 PROTEIN"/>
    <property type="match status" value="1"/>
</dbReference>
<dbReference type="InterPro" id="IPR052513">
    <property type="entry name" value="Thioester_dehydratase-like"/>
</dbReference>
<evidence type="ECO:0000259" key="1">
    <source>
        <dbReference type="Pfam" id="PF01796"/>
    </source>
</evidence>
<reference evidence="3 4" key="1">
    <citation type="submission" date="2016-09" db="EMBL/GenBank/DDBJ databases">
        <title>Alteromonas lipolytica, a new species isolated from sea water.</title>
        <authorList>
            <person name="Wu Y.-H."/>
            <person name="Cheng H."/>
            <person name="Xu X.-W."/>
        </authorList>
    </citation>
    <scope>NUCLEOTIDE SEQUENCE [LARGE SCALE GENOMIC DNA]</scope>
    <source>
        <strain evidence="3 4">JW12</strain>
    </source>
</reference>
<dbReference type="Pfam" id="PF01796">
    <property type="entry name" value="OB_ChsH2_C"/>
    <property type="match status" value="1"/>
</dbReference>
<dbReference type="Proteomes" id="UP000176037">
    <property type="component" value="Unassembled WGS sequence"/>
</dbReference>
<proteinExistence type="predicted"/>
<dbReference type="InterPro" id="IPR012340">
    <property type="entry name" value="NA-bd_OB-fold"/>
</dbReference>
<dbReference type="EMBL" id="MJIC01000009">
    <property type="protein sequence ID" value="OFI35663.1"/>
    <property type="molecule type" value="Genomic_DNA"/>
</dbReference>
<dbReference type="SUPFAM" id="SSF50249">
    <property type="entry name" value="Nucleic acid-binding proteins"/>
    <property type="match status" value="1"/>
</dbReference>
<sequence length="133" mass="14679">MENRPSDFANGDSQSYWQAALEQRLEFQRCESCQHIQFPPRVQCSKCWSADIVPHTCSGDGTIESVTIVERAPLPQFRDKVPYAVVAVITAEGPRMITNLIGEGALDAHIGDAVTVCFEADAKGNMLPQWQLA</sequence>
<comment type="caution">
    <text evidence="3">The sequence shown here is derived from an EMBL/GenBank/DDBJ whole genome shotgun (WGS) entry which is preliminary data.</text>
</comment>
<dbReference type="InterPro" id="IPR002878">
    <property type="entry name" value="ChsH2_C"/>
</dbReference>
<feature type="domain" description="ChsH2 C-terminal OB-fold" evidence="1">
    <location>
        <begin position="57"/>
        <end position="119"/>
    </location>
</feature>
<evidence type="ECO:0000313" key="4">
    <source>
        <dbReference type="Proteomes" id="UP000176037"/>
    </source>
</evidence>